<keyword evidence="9 14" id="KW-0808">Transferase</keyword>
<keyword evidence="10 14" id="KW-0547">Nucleotide-binding</keyword>
<dbReference type="OrthoDB" id="9808460at2"/>
<evidence type="ECO:0000256" key="9">
    <source>
        <dbReference type="ARBA" id="ARBA00022679"/>
    </source>
</evidence>
<feature type="binding site" evidence="15">
    <location>
        <position position="39"/>
    </location>
    <ligand>
        <name>(2R)-3-phosphoglycerate</name>
        <dbReference type="ChEBI" id="CHEBI:58272"/>
    </ligand>
</feature>
<feature type="binding site" evidence="14 15">
    <location>
        <begin position="23"/>
        <end position="25"/>
    </location>
    <ligand>
        <name>substrate</name>
    </ligand>
</feature>
<evidence type="ECO:0000256" key="5">
    <source>
        <dbReference type="ARBA" id="ARBA00011245"/>
    </source>
</evidence>
<dbReference type="FunFam" id="3.40.50.1260:FF:000002">
    <property type="entry name" value="Phosphoglycerate kinase"/>
    <property type="match status" value="1"/>
</dbReference>
<dbReference type="InterPro" id="IPR015911">
    <property type="entry name" value="Phosphoglycerate_kinase_CS"/>
</dbReference>
<gene>
    <name evidence="14" type="primary">pgk</name>
    <name evidence="18" type="ORF">SAMN02745973_00591</name>
</gene>
<dbReference type="EC" id="2.7.2.3" evidence="6 14"/>
<evidence type="ECO:0000256" key="15">
    <source>
        <dbReference type="PIRSR" id="PIRSR000724-1"/>
    </source>
</evidence>
<dbReference type="Gene3D" id="3.40.50.1260">
    <property type="entry name" value="Phosphoglycerate kinase, N-terminal domain"/>
    <property type="match status" value="2"/>
</dbReference>
<feature type="binding site" evidence="14">
    <location>
        <position position="297"/>
    </location>
    <ligand>
        <name>ATP</name>
        <dbReference type="ChEBI" id="CHEBI:30616"/>
    </ligand>
</feature>
<evidence type="ECO:0000256" key="16">
    <source>
        <dbReference type="PIRSR" id="PIRSR000724-2"/>
    </source>
</evidence>
<evidence type="ECO:0000256" key="17">
    <source>
        <dbReference type="RuleBase" id="RU000532"/>
    </source>
</evidence>
<feature type="binding site" evidence="14 15">
    <location>
        <begin position="62"/>
        <end position="65"/>
    </location>
    <ligand>
        <name>substrate</name>
    </ligand>
</feature>
<feature type="binding site" evidence="14">
    <location>
        <position position="156"/>
    </location>
    <ligand>
        <name>substrate</name>
    </ligand>
</feature>
<evidence type="ECO:0000256" key="6">
    <source>
        <dbReference type="ARBA" id="ARBA00013061"/>
    </source>
</evidence>
<proteinExistence type="inferred from homology"/>
<dbReference type="GO" id="GO:0043531">
    <property type="term" value="F:ADP binding"/>
    <property type="evidence" value="ECO:0007669"/>
    <property type="project" value="TreeGrafter"/>
</dbReference>
<comment type="catalytic activity">
    <reaction evidence="1 14 17">
        <text>(2R)-3-phosphoglycerate + ATP = (2R)-3-phospho-glyceroyl phosphate + ADP</text>
        <dbReference type="Rhea" id="RHEA:14801"/>
        <dbReference type="ChEBI" id="CHEBI:30616"/>
        <dbReference type="ChEBI" id="CHEBI:57604"/>
        <dbReference type="ChEBI" id="CHEBI:58272"/>
        <dbReference type="ChEBI" id="CHEBI:456216"/>
        <dbReference type="EC" id="2.7.2.3"/>
    </reaction>
</comment>
<dbReference type="PANTHER" id="PTHR11406">
    <property type="entry name" value="PHOSPHOGLYCERATE KINASE"/>
    <property type="match status" value="1"/>
</dbReference>
<name>A0A1T4KL94_9FIRM</name>
<comment type="subunit">
    <text evidence="5 14">Monomer.</text>
</comment>
<feature type="binding site" evidence="14 16">
    <location>
        <begin position="354"/>
        <end position="357"/>
    </location>
    <ligand>
        <name>ATP</name>
        <dbReference type="ChEBI" id="CHEBI:30616"/>
    </ligand>
</feature>
<comment type="subcellular location">
    <subcellularLocation>
        <location evidence="2 14">Cytoplasm</location>
    </subcellularLocation>
</comment>
<dbReference type="HAMAP" id="MF_00145">
    <property type="entry name" value="Phosphoglyc_kinase"/>
    <property type="match status" value="1"/>
</dbReference>
<comment type="pathway">
    <text evidence="3 14">Carbohydrate degradation; glycolysis; pyruvate from D-glyceraldehyde 3-phosphate: step 2/5.</text>
</comment>
<evidence type="ECO:0000313" key="19">
    <source>
        <dbReference type="Proteomes" id="UP000196365"/>
    </source>
</evidence>
<evidence type="ECO:0000256" key="11">
    <source>
        <dbReference type="ARBA" id="ARBA00022777"/>
    </source>
</evidence>
<dbReference type="GO" id="GO:0006094">
    <property type="term" value="P:gluconeogenesis"/>
    <property type="evidence" value="ECO:0007669"/>
    <property type="project" value="TreeGrafter"/>
</dbReference>
<dbReference type="Proteomes" id="UP000196365">
    <property type="component" value="Unassembled WGS sequence"/>
</dbReference>
<evidence type="ECO:0000256" key="2">
    <source>
        <dbReference type="ARBA" id="ARBA00004496"/>
    </source>
</evidence>
<evidence type="ECO:0000313" key="18">
    <source>
        <dbReference type="EMBL" id="SJZ43212.1"/>
    </source>
</evidence>
<dbReference type="RefSeq" id="WP_087678026.1">
    <property type="nucleotide sequence ID" value="NZ_FUWV01000002.1"/>
</dbReference>
<evidence type="ECO:0000256" key="13">
    <source>
        <dbReference type="ARBA" id="ARBA00023152"/>
    </source>
</evidence>
<dbReference type="GO" id="GO:0004618">
    <property type="term" value="F:phosphoglycerate kinase activity"/>
    <property type="evidence" value="ECO:0007669"/>
    <property type="project" value="UniProtKB-UniRule"/>
</dbReference>
<feature type="binding site" evidence="14">
    <location>
        <position position="123"/>
    </location>
    <ligand>
        <name>substrate</name>
    </ligand>
</feature>
<dbReference type="GO" id="GO:0006096">
    <property type="term" value="P:glycolytic process"/>
    <property type="evidence" value="ECO:0007669"/>
    <property type="project" value="UniProtKB-UniRule"/>
</dbReference>
<dbReference type="UniPathway" id="UPA00109">
    <property type="reaction ID" value="UER00185"/>
</dbReference>
<keyword evidence="8 14" id="KW-0963">Cytoplasm</keyword>
<feature type="binding site" evidence="14">
    <location>
        <position position="39"/>
    </location>
    <ligand>
        <name>substrate</name>
    </ligand>
</feature>
<feature type="binding site" evidence="14 16">
    <location>
        <position position="206"/>
    </location>
    <ligand>
        <name>ATP</name>
        <dbReference type="ChEBI" id="CHEBI:30616"/>
    </ligand>
</feature>
<feature type="binding site" evidence="14 16">
    <location>
        <position position="328"/>
    </location>
    <ligand>
        <name>ATP</name>
        <dbReference type="ChEBI" id="CHEBI:30616"/>
    </ligand>
</feature>
<reference evidence="18 19" key="1">
    <citation type="submission" date="2017-02" db="EMBL/GenBank/DDBJ databases">
        <authorList>
            <person name="Peterson S.W."/>
        </authorList>
    </citation>
    <scope>NUCLEOTIDE SEQUENCE [LARGE SCALE GENOMIC DNA]</scope>
    <source>
        <strain evidence="18 19">DSM 15102</strain>
    </source>
</reference>
<evidence type="ECO:0000256" key="14">
    <source>
        <dbReference type="HAMAP-Rule" id="MF_00145"/>
    </source>
</evidence>
<evidence type="ECO:0000256" key="7">
    <source>
        <dbReference type="ARBA" id="ARBA00016471"/>
    </source>
</evidence>
<sequence length="398" mass="42764">MLLNKKSIQDVDVKSKRVIMRVDFNVPLDENGKITDETRIIAALPTIQYLIEQGAKLILISHLGRPKGEPNKKYSLEPVAQNLADQLGQEVTFASDDIVIGESAKQAVSAMKDGEIVLLENVRFRKEETKNDEEFAKELASLADIFVNDAFGTAHRAHASTVGIAKFLPAYAGLLIEKELKIMGGALENPKRPFVAILGGAKVSDKIGVINNLLDKVDSLIIGGGMSYTFLKAQGYEVGTSLLEEDKLDLAKELLNKAKEKGVELLLPIDVVVAKEFKADAQHKTVSSHEIPSNFMGLDIGQKSVEAFSKTIQNANTIVWNGPMGVFEMPAFAKGTEAIAKALADSHATTIIGGGDSAAAVKQLGYADKMTHISTGGGASLELLEGKELPGISVLEDK</sequence>
<dbReference type="GO" id="GO:0005829">
    <property type="term" value="C:cytosol"/>
    <property type="evidence" value="ECO:0007669"/>
    <property type="project" value="TreeGrafter"/>
</dbReference>
<keyword evidence="11 14" id="KW-0418">Kinase</keyword>
<evidence type="ECO:0000256" key="12">
    <source>
        <dbReference type="ARBA" id="ARBA00022840"/>
    </source>
</evidence>
<dbReference type="PIRSF" id="PIRSF000724">
    <property type="entry name" value="Pgk"/>
    <property type="match status" value="1"/>
</dbReference>
<dbReference type="PROSITE" id="PS00111">
    <property type="entry name" value="PGLYCERATE_KINASE"/>
    <property type="match status" value="1"/>
</dbReference>
<dbReference type="GO" id="GO:0005524">
    <property type="term" value="F:ATP binding"/>
    <property type="evidence" value="ECO:0007669"/>
    <property type="project" value="UniProtKB-KW"/>
</dbReference>
<organism evidence="18 19">
    <name type="scientific">Garciella nitratireducens DSM 15102</name>
    <dbReference type="NCBI Taxonomy" id="1121911"/>
    <lineage>
        <taxon>Bacteria</taxon>
        <taxon>Bacillati</taxon>
        <taxon>Bacillota</taxon>
        <taxon>Clostridia</taxon>
        <taxon>Eubacteriales</taxon>
        <taxon>Eubacteriaceae</taxon>
        <taxon>Garciella</taxon>
    </lineage>
</organism>
<evidence type="ECO:0000256" key="4">
    <source>
        <dbReference type="ARBA" id="ARBA00008982"/>
    </source>
</evidence>
<evidence type="ECO:0000256" key="8">
    <source>
        <dbReference type="ARBA" id="ARBA00022490"/>
    </source>
</evidence>
<protein>
    <recommendedName>
        <fullName evidence="7 14">Phosphoglycerate kinase</fullName>
        <ecNumber evidence="6 14">2.7.2.3</ecNumber>
    </recommendedName>
</protein>
<dbReference type="PANTHER" id="PTHR11406:SF23">
    <property type="entry name" value="PHOSPHOGLYCERATE KINASE 1, CHLOROPLASTIC-RELATED"/>
    <property type="match status" value="1"/>
</dbReference>
<keyword evidence="13 14" id="KW-0324">Glycolysis</keyword>
<comment type="similarity">
    <text evidence="4 14 17">Belongs to the phosphoglycerate kinase family.</text>
</comment>
<dbReference type="Pfam" id="PF00162">
    <property type="entry name" value="PGK"/>
    <property type="match status" value="1"/>
</dbReference>
<dbReference type="CDD" id="cd00318">
    <property type="entry name" value="Phosphoglycerate_kinase"/>
    <property type="match status" value="1"/>
</dbReference>
<feature type="binding site" evidence="15">
    <location>
        <position position="156"/>
    </location>
    <ligand>
        <name>(2R)-3-phosphoglycerate</name>
        <dbReference type="ChEBI" id="CHEBI:58272"/>
    </ligand>
</feature>
<evidence type="ECO:0000256" key="3">
    <source>
        <dbReference type="ARBA" id="ARBA00004838"/>
    </source>
</evidence>
<dbReference type="PRINTS" id="PR00477">
    <property type="entry name" value="PHGLYCKINASE"/>
</dbReference>
<feature type="binding site" evidence="15">
    <location>
        <position position="123"/>
    </location>
    <ligand>
        <name>(2R)-3-phosphoglycerate</name>
        <dbReference type="ChEBI" id="CHEBI:58272"/>
    </ligand>
</feature>
<dbReference type="InterPro" id="IPR001576">
    <property type="entry name" value="Phosphoglycerate_kinase"/>
</dbReference>
<evidence type="ECO:0000256" key="10">
    <source>
        <dbReference type="ARBA" id="ARBA00022741"/>
    </source>
</evidence>
<dbReference type="InterPro" id="IPR036043">
    <property type="entry name" value="Phosphoglycerate_kinase_sf"/>
</dbReference>
<dbReference type="InterPro" id="IPR015824">
    <property type="entry name" value="Phosphoglycerate_kinase_N"/>
</dbReference>
<accession>A0A1T4KL94</accession>
<dbReference type="SUPFAM" id="SSF53748">
    <property type="entry name" value="Phosphoglycerate kinase"/>
    <property type="match status" value="1"/>
</dbReference>
<evidence type="ECO:0000256" key="1">
    <source>
        <dbReference type="ARBA" id="ARBA00000642"/>
    </source>
</evidence>
<dbReference type="EMBL" id="FUWV01000002">
    <property type="protein sequence ID" value="SJZ43212.1"/>
    <property type="molecule type" value="Genomic_DNA"/>
</dbReference>
<dbReference type="FunFam" id="3.40.50.1260:FF:000007">
    <property type="entry name" value="Phosphoglycerate kinase"/>
    <property type="match status" value="1"/>
</dbReference>
<keyword evidence="12 14" id="KW-0067">ATP-binding</keyword>
<dbReference type="AlphaFoldDB" id="A0A1T4KL94"/>
<keyword evidence="19" id="KW-1185">Reference proteome</keyword>